<organism evidence="3 4">
    <name type="scientific">Bacteroides xylanisolvens</name>
    <dbReference type="NCBI Taxonomy" id="371601"/>
    <lineage>
        <taxon>Bacteria</taxon>
        <taxon>Pseudomonadati</taxon>
        <taxon>Bacteroidota</taxon>
        <taxon>Bacteroidia</taxon>
        <taxon>Bacteroidales</taxon>
        <taxon>Bacteroidaceae</taxon>
        <taxon>Bacteroides</taxon>
    </lineage>
</organism>
<dbReference type="GO" id="GO:0008374">
    <property type="term" value="F:O-acyltransferase activity"/>
    <property type="evidence" value="ECO:0007669"/>
    <property type="project" value="TreeGrafter"/>
</dbReference>
<comment type="similarity">
    <text evidence="1">Belongs to the transferase hexapeptide repeat family.</text>
</comment>
<dbReference type="EMBL" id="NFLW01000051">
    <property type="protein sequence ID" value="OUQ63001.1"/>
    <property type="molecule type" value="Genomic_DNA"/>
</dbReference>
<dbReference type="Gene3D" id="2.160.10.10">
    <property type="entry name" value="Hexapeptide repeat proteins"/>
    <property type="match status" value="1"/>
</dbReference>
<dbReference type="PANTHER" id="PTHR23416:SF23">
    <property type="entry name" value="ACETYLTRANSFERASE C18B11.09C-RELATED"/>
    <property type="match status" value="1"/>
</dbReference>
<accession>A0A1Y4UYS6</accession>
<dbReference type="Pfam" id="PF00132">
    <property type="entry name" value="Hexapep"/>
    <property type="match status" value="1"/>
</dbReference>
<gene>
    <name evidence="3" type="ORF">B5E52_19880</name>
</gene>
<dbReference type="GO" id="GO:0005829">
    <property type="term" value="C:cytosol"/>
    <property type="evidence" value="ECO:0007669"/>
    <property type="project" value="TreeGrafter"/>
</dbReference>
<dbReference type="InterPro" id="IPR011004">
    <property type="entry name" value="Trimer_LpxA-like_sf"/>
</dbReference>
<dbReference type="Proteomes" id="UP000196036">
    <property type="component" value="Unassembled WGS sequence"/>
</dbReference>
<protein>
    <submittedName>
        <fullName evidence="3">Acetyltransferase</fullName>
    </submittedName>
</protein>
<keyword evidence="2 3" id="KW-0808">Transferase</keyword>
<evidence type="ECO:0000313" key="4">
    <source>
        <dbReference type="Proteomes" id="UP000196036"/>
    </source>
</evidence>
<dbReference type="PANTHER" id="PTHR23416">
    <property type="entry name" value="SIALIC ACID SYNTHASE-RELATED"/>
    <property type="match status" value="1"/>
</dbReference>
<dbReference type="SUPFAM" id="SSF51161">
    <property type="entry name" value="Trimeric LpxA-like enzymes"/>
    <property type="match status" value="1"/>
</dbReference>
<proteinExistence type="inferred from homology"/>
<dbReference type="InterPro" id="IPR001451">
    <property type="entry name" value="Hexapep"/>
</dbReference>
<sequence length="190" mass="21650">MVSKLYRKNKNQRDAYSSPWPKKEAIMIRIWEVVWTLFVRWLPKPFYRWHIFLLKLFGAHISGHPFIAPTARIYAPWLLTVGDRSCIATRSEIYNLGPVIIKERVTIAQYAYICNGSHDLSDNKLPLVVGDVVIDNDVFIGARAIILPGLHLCRYSVVGAGAVLTKNTTDFGIYAGNPARFIKERNIYGE</sequence>
<reference evidence="4" key="1">
    <citation type="submission" date="2017-04" db="EMBL/GenBank/DDBJ databases">
        <title>Function of individual gut microbiota members based on whole genome sequencing of pure cultures obtained from chicken caecum.</title>
        <authorList>
            <person name="Medvecky M."/>
            <person name="Cejkova D."/>
            <person name="Polansky O."/>
            <person name="Karasova D."/>
            <person name="Kubasova T."/>
            <person name="Cizek A."/>
            <person name="Rychlik I."/>
        </authorList>
    </citation>
    <scope>NUCLEOTIDE SEQUENCE [LARGE SCALE GENOMIC DNA]</scope>
    <source>
        <strain evidence="4">An109</strain>
    </source>
</reference>
<evidence type="ECO:0000256" key="1">
    <source>
        <dbReference type="ARBA" id="ARBA00007274"/>
    </source>
</evidence>
<evidence type="ECO:0000256" key="2">
    <source>
        <dbReference type="ARBA" id="ARBA00022679"/>
    </source>
</evidence>
<name>A0A1Y4UYS6_9BACE</name>
<comment type="caution">
    <text evidence="3">The sequence shown here is derived from an EMBL/GenBank/DDBJ whole genome shotgun (WGS) entry which is preliminary data.</text>
</comment>
<evidence type="ECO:0000313" key="3">
    <source>
        <dbReference type="EMBL" id="OUQ63001.1"/>
    </source>
</evidence>
<dbReference type="InterPro" id="IPR051159">
    <property type="entry name" value="Hexapeptide_acetyltransf"/>
</dbReference>
<dbReference type="AlphaFoldDB" id="A0A1Y4UYS6"/>